<gene>
    <name evidence="7" type="ORF">OHJ16_11275</name>
</gene>
<keyword evidence="2" id="KW-0859">Xylose metabolism</keyword>
<dbReference type="PANTHER" id="PTHR43095:SF5">
    <property type="entry name" value="XYLULOSE KINASE"/>
    <property type="match status" value="1"/>
</dbReference>
<sequence>MLPTVTIDIGTTNVKVGLFDEEGGADSIEVVPTPTREDGWGEIYDARALERIVSDFIGGQGAAVRSRIQRITVGGVGESGAFVSAETELASPLILWHDQRGRKWIDRLSREERGRLYRITGLPASANYGLSKAAWALERIRAEGRSAAGLVWLNVSEYLAARMTGKRWSEYSLASRTLALDVSTRSWSAEACALFGLSTALFPELRGADAGTAVSPGFAARAGLPAATRVHVVGHDHMVGAVGAGLGPGELLDSTGTTEGLVSVADEPRLDARAEAAGLANGVFCAPRWWSLFGSIPTGGSAFATLQTMLDMAAAEVSRREGDLLEKYLAGRIDLSRLPVVLPRFRGAPLPTKDIRARGVVVGLRTDTTADEIILATFVGLAFQYRDVVSLFDAATGRVKVIGPAAKDRLWLQLKADVLGVPHSASTVAEVVSRGAQALASGEDRRWDDWGPVVIRPDRVRHARLAEWFESVRRRWERMKEISS</sequence>
<organism evidence="7 8">
    <name type="scientific">Actinomyces israelii</name>
    <dbReference type="NCBI Taxonomy" id="1659"/>
    <lineage>
        <taxon>Bacteria</taxon>
        <taxon>Bacillati</taxon>
        <taxon>Actinomycetota</taxon>
        <taxon>Actinomycetes</taxon>
        <taxon>Actinomycetales</taxon>
        <taxon>Actinomycetaceae</taxon>
        <taxon>Actinomyces</taxon>
    </lineage>
</organism>
<dbReference type="InterPro" id="IPR000577">
    <property type="entry name" value="Carb_kinase_FGGY"/>
</dbReference>
<accession>A0ABT4IA47</accession>
<evidence type="ECO:0000256" key="3">
    <source>
        <dbReference type="ARBA" id="ARBA00022679"/>
    </source>
</evidence>
<proteinExistence type="inferred from homology"/>
<keyword evidence="2" id="KW-0119">Carbohydrate metabolism</keyword>
<dbReference type="Pfam" id="PF00370">
    <property type="entry name" value="FGGY_N"/>
    <property type="match status" value="1"/>
</dbReference>
<evidence type="ECO:0000256" key="2">
    <source>
        <dbReference type="ARBA" id="ARBA00022629"/>
    </source>
</evidence>
<dbReference type="GO" id="GO:0016301">
    <property type="term" value="F:kinase activity"/>
    <property type="evidence" value="ECO:0007669"/>
    <property type="project" value="UniProtKB-KW"/>
</dbReference>
<reference evidence="7" key="1">
    <citation type="submission" date="2022-10" db="EMBL/GenBank/DDBJ databases">
        <title>Genome sequence of Actinomyces israelii ATCC 10048.</title>
        <authorList>
            <person name="Watt R.M."/>
            <person name="Tong W.M."/>
        </authorList>
    </citation>
    <scope>NUCLEOTIDE SEQUENCE</scope>
    <source>
        <strain evidence="7">ATCC 10048</strain>
    </source>
</reference>
<dbReference type="PIRSF" id="PIRSF000538">
    <property type="entry name" value="GlpK"/>
    <property type="match status" value="1"/>
</dbReference>
<keyword evidence="4 7" id="KW-0418">Kinase</keyword>
<dbReference type="EMBL" id="JAPTMY010000026">
    <property type="protein sequence ID" value="MCZ0858623.1"/>
    <property type="molecule type" value="Genomic_DNA"/>
</dbReference>
<feature type="domain" description="Carbohydrate kinase FGGY N-terminal" evidence="5">
    <location>
        <begin position="5"/>
        <end position="243"/>
    </location>
</feature>
<feature type="domain" description="Carbohydrate kinase FGGY C-terminal" evidence="6">
    <location>
        <begin position="254"/>
        <end position="440"/>
    </location>
</feature>
<evidence type="ECO:0000256" key="4">
    <source>
        <dbReference type="ARBA" id="ARBA00022777"/>
    </source>
</evidence>
<dbReference type="PANTHER" id="PTHR43095">
    <property type="entry name" value="SUGAR KINASE"/>
    <property type="match status" value="1"/>
</dbReference>
<dbReference type="SUPFAM" id="SSF53067">
    <property type="entry name" value="Actin-like ATPase domain"/>
    <property type="match status" value="2"/>
</dbReference>
<dbReference type="InterPro" id="IPR018485">
    <property type="entry name" value="FGGY_C"/>
</dbReference>
<dbReference type="Pfam" id="PF02782">
    <property type="entry name" value="FGGY_C"/>
    <property type="match status" value="1"/>
</dbReference>
<dbReference type="InterPro" id="IPR050406">
    <property type="entry name" value="FGGY_Carb_Kinase"/>
</dbReference>
<dbReference type="RefSeq" id="WP_268917987.1">
    <property type="nucleotide sequence ID" value="NZ_JAPTMY010000026.1"/>
</dbReference>
<name>A0ABT4IA47_9ACTO</name>
<evidence type="ECO:0000259" key="6">
    <source>
        <dbReference type="Pfam" id="PF02782"/>
    </source>
</evidence>
<keyword evidence="8" id="KW-1185">Reference proteome</keyword>
<dbReference type="InterPro" id="IPR043129">
    <property type="entry name" value="ATPase_NBD"/>
</dbReference>
<keyword evidence="3" id="KW-0808">Transferase</keyword>
<evidence type="ECO:0000259" key="5">
    <source>
        <dbReference type="Pfam" id="PF00370"/>
    </source>
</evidence>
<dbReference type="InterPro" id="IPR018484">
    <property type="entry name" value="FGGY_N"/>
</dbReference>
<comment type="caution">
    <text evidence="7">The sequence shown here is derived from an EMBL/GenBank/DDBJ whole genome shotgun (WGS) entry which is preliminary data.</text>
</comment>
<evidence type="ECO:0000256" key="1">
    <source>
        <dbReference type="ARBA" id="ARBA00009156"/>
    </source>
</evidence>
<dbReference type="CDD" id="cd07773">
    <property type="entry name" value="ASKHA_NBD_FGGY_FK"/>
    <property type="match status" value="1"/>
</dbReference>
<evidence type="ECO:0000313" key="7">
    <source>
        <dbReference type="EMBL" id="MCZ0858623.1"/>
    </source>
</evidence>
<protein>
    <submittedName>
        <fullName evidence="7">FGGY family carbohydrate kinase</fullName>
    </submittedName>
</protein>
<comment type="similarity">
    <text evidence="1">Belongs to the FGGY kinase family.</text>
</comment>
<dbReference type="Proteomes" id="UP001072034">
    <property type="component" value="Unassembled WGS sequence"/>
</dbReference>
<evidence type="ECO:0000313" key="8">
    <source>
        <dbReference type="Proteomes" id="UP001072034"/>
    </source>
</evidence>
<dbReference type="Gene3D" id="3.30.420.40">
    <property type="match status" value="2"/>
</dbReference>